<dbReference type="Proteomes" id="UP000032142">
    <property type="component" value="Unassembled WGS sequence"/>
</dbReference>
<reference evidence="2" key="1">
    <citation type="submission" date="2014-09" db="EMBL/GenBank/DDBJ databases">
        <authorList>
            <person name="Mudge J."/>
            <person name="Ramaraj T."/>
            <person name="Lindquist I.E."/>
            <person name="Bharti A.K."/>
            <person name="Sundararajan A."/>
            <person name="Cameron C.T."/>
            <person name="Woodward J.E."/>
            <person name="May G.D."/>
            <person name="Brubaker C."/>
            <person name="Broadhvest J."/>
            <person name="Wilkins T.A."/>
        </authorList>
    </citation>
    <scope>NUCLEOTIDE SEQUENCE</scope>
    <source>
        <strain evidence="2">cv. AKA8401</strain>
    </source>
</reference>
<proteinExistence type="predicted"/>
<organism evidence="1 2">
    <name type="scientific">Gossypium arboreum</name>
    <name type="common">Tree cotton</name>
    <name type="synonym">Gossypium nanking</name>
    <dbReference type="NCBI Taxonomy" id="29729"/>
    <lineage>
        <taxon>Eukaryota</taxon>
        <taxon>Viridiplantae</taxon>
        <taxon>Streptophyta</taxon>
        <taxon>Embryophyta</taxon>
        <taxon>Tracheophyta</taxon>
        <taxon>Spermatophyta</taxon>
        <taxon>Magnoliopsida</taxon>
        <taxon>eudicotyledons</taxon>
        <taxon>Gunneridae</taxon>
        <taxon>Pentapetalae</taxon>
        <taxon>rosids</taxon>
        <taxon>malvids</taxon>
        <taxon>Malvales</taxon>
        <taxon>Malvaceae</taxon>
        <taxon>Malvoideae</taxon>
        <taxon>Gossypium</taxon>
    </lineage>
</organism>
<sequence length="46" mass="5397">MLTKISYSNTYLSFSNRIYKVNIPESDIISQSYSFSQNARLNRSKM</sequence>
<protein>
    <submittedName>
        <fullName evidence="1">Putative dipeptidase pepE</fullName>
    </submittedName>
</protein>
<keyword evidence="2" id="KW-1185">Reference proteome</keyword>
<gene>
    <name evidence="1" type="ORF">F383_12672</name>
</gene>
<evidence type="ECO:0000313" key="1">
    <source>
        <dbReference type="EMBL" id="KHG29138.1"/>
    </source>
</evidence>
<evidence type="ECO:0000313" key="2">
    <source>
        <dbReference type="Proteomes" id="UP000032142"/>
    </source>
</evidence>
<accession>A0A0B0PRP8</accession>
<name>A0A0B0PRP8_GOSAR</name>
<dbReference type="AlphaFoldDB" id="A0A0B0PRP8"/>
<dbReference type="EMBL" id="KN448138">
    <property type="protein sequence ID" value="KHG29138.1"/>
    <property type="molecule type" value="Genomic_DNA"/>
</dbReference>